<dbReference type="RefSeq" id="WP_307207705.1">
    <property type="nucleotide sequence ID" value="NZ_JAUSSU010000012.1"/>
</dbReference>
<gene>
    <name evidence="1" type="ORF">J2T15_005241</name>
</gene>
<dbReference type="EMBL" id="JAUSSU010000012">
    <property type="protein sequence ID" value="MDQ0115774.1"/>
    <property type="molecule type" value="Genomic_DNA"/>
</dbReference>
<dbReference type="SUPFAM" id="SSF53474">
    <property type="entry name" value="alpha/beta-Hydrolases"/>
    <property type="match status" value="1"/>
</dbReference>
<evidence type="ECO:0000313" key="2">
    <source>
        <dbReference type="Proteomes" id="UP001229346"/>
    </source>
</evidence>
<reference evidence="1 2" key="1">
    <citation type="submission" date="2023-07" db="EMBL/GenBank/DDBJ databases">
        <title>Sorghum-associated microbial communities from plants grown in Nebraska, USA.</title>
        <authorList>
            <person name="Schachtman D."/>
        </authorList>
    </citation>
    <scope>NUCLEOTIDE SEQUENCE [LARGE SCALE GENOMIC DNA]</scope>
    <source>
        <strain evidence="1 2">CC482</strain>
    </source>
</reference>
<evidence type="ECO:0000313" key="1">
    <source>
        <dbReference type="EMBL" id="MDQ0115774.1"/>
    </source>
</evidence>
<accession>A0ABT9U801</accession>
<proteinExistence type="predicted"/>
<organism evidence="1 2">
    <name type="scientific">Paenibacillus harenae</name>
    <dbReference type="NCBI Taxonomy" id="306543"/>
    <lineage>
        <taxon>Bacteria</taxon>
        <taxon>Bacillati</taxon>
        <taxon>Bacillota</taxon>
        <taxon>Bacilli</taxon>
        <taxon>Bacillales</taxon>
        <taxon>Paenibacillaceae</taxon>
        <taxon>Paenibacillus</taxon>
    </lineage>
</organism>
<protein>
    <submittedName>
        <fullName evidence="1">Pimeloyl-ACP methyl ester carboxylesterase</fullName>
    </submittedName>
</protein>
<name>A0ABT9U801_PAEHA</name>
<comment type="caution">
    <text evidence="1">The sequence shown here is derived from an EMBL/GenBank/DDBJ whole genome shotgun (WGS) entry which is preliminary data.</text>
</comment>
<dbReference type="Proteomes" id="UP001229346">
    <property type="component" value="Unassembled WGS sequence"/>
</dbReference>
<keyword evidence="2" id="KW-1185">Reference proteome</keyword>
<sequence length="288" mass="31971">MKKNVQLSDGSSLEVSLTGQASGKVIMLPAAKKSVYGQEAESLKLWGVDPEAGKHFIEGLSDTFQVLAFDYEGHLFQHPRPNSLTPNNIVADLLQIADALNVDKFSYYGYSWLAMVGLQLAMRTDRLESLIMGGYPPYEGPYREMMIVTCKTYDLALESQKAPHCEQAAPTEPEQVDWDNIQVQINPDQTKQFVTMYASLKNFDDKAVQDLVTIPKLAFAGEQDSIVYGNKFGGVTVDIIGLLRKNKALLEQLGWDVVVLTGDDMDHTKAMQPATALPLIKPWLADRL</sequence>
<dbReference type="Gene3D" id="3.40.50.1820">
    <property type="entry name" value="alpha/beta hydrolase"/>
    <property type="match status" value="1"/>
</dbReference>
<dbReference type="InterPro" id="IPR029058">
    <property type="entry name" value="AB_hydrolase_fold"/>
</dbReference>